<proteinExistence type="predicted"/>
<accession>A0A8S5PQ93</accession>
<protein>
    <submittedName>
        <fullName evidence="1">Uncharacterized protein</fullName>
    </submittedName>
</protein>
<dbReference type="EMBL" id="BK015472">
    <property type="protein sequence ID" value="DAE08609.1"/>
    <property type="molecule type" value="Genomic_DNA"/>
</dbReference>
<name>A0A8S5PQ93_9CAUD</name>
<sequence>MEKIKQFKIEVVCDFKDPDDREYLFHLTNKLSKIKTGELDDKIYLTYIGSIAKTPSDNALDFIDEIHKYVTDDQIADEIAYCVFGAVYSLDSGEETTRIQANFDRNYSVRMEIPNYTGLVSVMLYRKDGDIEGIFRPMINPRFALGGIIMVNPRFALKSIMKRLAACGLVADYVVLKLICEELLSRYEDGVSIRYVDKIDIMDAETGEIHKCNLCFEIPR</sequence>
<evidence type="ECO:0000313" key="1">
    <source>
        <dbReference type="EMBL" id="DAE08609.1"/>
    </source>
</evidence>
<reference evidence="1" key="1">
    <citation type="journal article" date="2021" name="Proc. Natl. Acad. Sci. U.S.A.">
        <title>A Catalog of Tens of Thousands of Viruses from Human Metagenomes Reveals Hidden Associations with Chronic Diseases.</title>
        <authorList>
            <person name="Tisza M.J."/>
            <person name="Buck C.B."/>
        </authorList>
    </citation>
    <scope>NUCLEOTIDE SEQUENCE</scope>
    <source>
        <strain evidence="1">CtwwN25</strain>
    </source>
</reference>
<organism evidence="1">
    <name type="scientific">Myoviridae sp. ctwwN25</name>
    <dbReference type="NCBI Taxonomy" id="2825209"/>
    <lineage>
        <taxon>Viruses</taxon>
        <taxon>Duplodnaviria</taxon>
        <taxon>Heunggongvirae</taxon>
        <taxon>Uroviricota</taxon>
        <taxon>Caudoviricetes</taxon>
    </lineage>
</organism>